<protein>
    <submittedName>
        <fullName evidence="1">Uncharacterized protein</fullName>
    </submittedName>
</protein>
<dbReference type="EMBL" id="JYDL01000034">
    <property type="protein sequence ID" value="KRX22041.1"/>
    <property type="molecule type" value="Genomic_DNA"/>
</dbReference>
<keyword evidence="2" id="KW-1185">Reference proteome</keyword>
<organism evidence="1 2">
    <name type="scientific">Trichinella nelsoni</name>
    <dbReference type="NCBI Taxonomy" id="6336"/>
    <lineage>
        <taxon>Eukaryota</taxon>
        <taxon>Metazoa</taxon>
        <taxon>Ecdysozoa</taxon>
        <taxon>Nematoda</taxon>
        <taxon>Enoplea</taxon>
        <taxon>Dorylaimia</taxon>
        <taxon>Trichinellida</taxon>
        <taxon>Trichinellidae</taxon>
        <taxon>Trichinella</taxon>
    </lineage>
</organism>
<reference evidence="1 2" key="1">
    <citation type="submission" date="2015-01" db="EMBL/GenBank/DDBJ databases">
        <title>Evolution of Trichinella species and genotypes.</title>
        <authorList>
            <person name="Korhonen P.K."/>
            <person name="Edoardo P."/>
            <person name="Giuseppe L.R."/>
            <person name="Gasser R.B."/>
        </authorList>
    </citation>
    <scope>NUCLEOTIDE SEQUENCE [LARGE SCALE GENOMIC DNA]</scope>
    <source>
        <strain evidence="1">ISS37</strain>
    </source>
</reference>
<evidence type="ECO:0000313" key="1">
    <source>
        <dbReference type="EMBL" id="KRX22041.1"/>
    </source>
</evidence>
<dbReference type="Proteomes" id="UP000054630">
    <property type="component" value="Unassembled WGS sequence"/>
</dbReference>
<accession>A0A0V0S5R8</accession>
<comment type="caution">
    <text evidence="1">The sequence shown here is derived from an EMBL/GenBank/DDBJ whole genome shotgun (WGS) entry which is preliminary data.</text>
</comment>
<dbReference type="AlphaFoldDB" id="A0A0V0S5R8"/>
<evidence type="ECO:0000313" key="2">
    <source>
        <dbReference type="Proteomes" id="UP000054630"/>
    </source>
</evidence>
<proteinExistence type="predicted"/>
<name>A0A0V0S5R8_9BILA</name>
<sequence length="130" mass="14424">MLSANWSQNPRNSVTSPLNLGSSRNGNLTFFSPSLAFVFWEPAASTFPALRVLARTVMPRKPLRYSAHSAIAVFTSTTVQTSFVLFLEEEDSVRRYISSVAIMPVAALSAHSYSSSSMKNCNRFFNMISF</sequence>
<gene>
    <name evidence="1" type="ORF">T07_7142</name>
</gene>